<feature type="signal peptide" evidence="1">
    <location>
        <begin position="1"/>
        <end position="20"/>
    </location>
</feature>
<dbReference type="OrthoDB" id="280897at2"/>
<name>A0A411HPA8_9GAMM</name>
<sequence>MNHTHTSIAMCALASALLLAACHHQETTKTTAPTVPAQAVTAPTQAAPDTANALANGSTSNCLTPPFLVSSTSGKYGYTVPADFALTRQADANCFAWQEFIALNWIASTSERGNPNTAASPSSFGTANDQRATVWETYKESDEVFLADAKNPGPWNYANGAAASIKMLGGLRSEVGAKPVLDLSAIGQASQGSPWLTAQSKILTLYERRMNEDEYNYIVNYGLYNANVQQTFVLKMGINLPDGTPTKPSFGNTGSIETKAAWLELPNPADWPRFKISKAIVTYPGQASKTVVVGLTGLHIIHKTALGQQFIWATFEHKQNVPDVNQVASRTLTPPYTYYNVNCNPSTDYYRCVANANPAKVNGGKNPYNAPIQAVRQTPIASRANNDVAGLNQYVWSQVIAKQNPNSVFLNYQLVNTLWSNQNTPIPPGSHTPLIAAQLSPGPSQEPVANATMETYVQSLTCLDCHASAPIATVKKATTLKIFDPATAGTDATKANPFASDYSFLLGNATQPKSPHAGH</sequence>
<reference evidence="2 3" key="1">
    <citation type="submission" date="2019-01" db="EMBL/GenBank/DDBJ databases">
        <title>Pseudolysobacter antarctica gen. nov., sp. nov., isolated from Fildes Peninsula, Antarctica.</title>
        <authorList>
            <person name="Wei Z."/>
            <person name="Peng F."/>
        </authorList>
    </citation>
    <scope>NUCLEOTIDE SEQUENCE [LARGE SCALE GENOMIC DNA]</scope>
    <source>
        <strain evidence="2 3">AQ6-296</strain>
    </source>
</reference>
<dbReference type="AlphaFoldDB" id="A0A411HPA8"/>
<organism evidence="2 3">
    <name type="scientific">Pseudolysobacter antarcticus</name>
    <dbReference type="NCBI Taxonomy" id="2511995"/>
    <lineage>
        <taxon>Bacteria</taxon>
        <taxon>Pseudomonadati</taxon>
        <taxon>Pseudomonadota</taxon>
        <taxon>Gammaproteobacteria</taxon>
        <taxon>Lysobacterales</taxon>
        <taxon>Rhodanobacteraceae</taxon>
        <taxon>Pseudolysobacter</taxon>
    </lineage>
</organism>
<dbReference type="RefSeq" id="WP_129836206.1">
    <property type="nucleotide sequence ID" value="NZ_CP035704.1"/>
</dbReference>
<keyword evidence="3" id="KW-1185">Reference proteome</keyword>
<dbReference type="KEGG" id="xbc:ELE36_19285"/>
<proteinExistence type="predicted"/>
<gene>
    <name evidence="2" type="ORF">ELE36_19285</name>
</gene>
<keyword evidence="1" id="KW-0732">Signal</keyword>
<evidence type="ECO:0000256" key="1">
    <source>
        <dbReference type="SAM" id="SignalP"/>
    </source>
</evidence>
<feature type="chain" id="PRO_5019058007" description="Cytochrome c family protein" evidence="1">
    <location>
        <begin position="21"/>
        <end position="519"/>
    </location>
</feature>
<evidence type="ECO:0000313" key="3">
    <source>
        <dbReference type="Proteomes" id="UP000291562"/>
    </source>
</evidence>
<dbReference type="EMBL" id="CP035704">
    <property type="protein sequence ID" value="QBB72338.1"/>
    <property type="molecule type" value="Genomic_DNA"/>
</dbReference>
<accession>A0A411HPA8</accession>
<evidence type="ECO:0000313" key="2">
    <source>
        <dbReference type="EMBL" id="QBB72338.1"/>
    </source>
</evidence>
<protein>
    <recommendedName>
        <fullName evidence="4">Cytochrome c family protein</fullName>
    </recommendedName>
</protein>
<evidence type="ECO:0008006" key="4">
    <source>
        <dbReference type="Google" id="ProtNLM"/>
    </source>
</evidence>
<dbReference type="Proteomes" id="UP000291562">
    <property type="component" value="Chromosome"/>
</dbReference>